<dbReference type="Pfam" id="PF02458">
    <property type="entry name" value="Transferase"/>
    <property type="match status" value="1"/>
</dbReference>
<comment type="caution">
    <text evidence="4">The sequence shown here is derived from an EMBL/GenBank/DDBJ whole genome shotgun (WGS) entry which is preliminary data.</text>
</comment>
<dbReference type="Proteomes" id="UP001154282">
    <property type="component" value="Unassembled WGS sequence"/>
</dbReference>
<evidence type="ECO:0000256" key="2">
    <source>
        <dbReference type="ARBA" id="ARBA00022679"/>
    </source>
</evidence>
<keyword evidence="2" id="KW-0808">Transferase</keyword>
<dbReference type="EMBL" id="CAMGYJ010000005">
    <property type="protein sequence ID" value="CAI0422036.1"/>
    <property type="molecule type" value="Genomic_DNA"/>
</dbReference>
<dbReference type="AlphaFoldDB" id="A0AAV0KM69"/>
<evidence type="ECO:0000256" key="1">
    <source>
        <dbReference type="ARBA" id="ARBA00009861"/>
    </source>
</evidence>
<keyword evidence="5" id="KW-1185">Reference proteome</keyword>
<dbReference type="InterPro" id="IPR023213">
    <property type="entry name" value="CAT-like_dom_sf"/>
</dbReference>
<evidence type="ECO:0000313" key="5">
    <source>
        <dbReference type="Proteomes" id="UP001154282"/>
    </source>
</evidence>
<name>A0AAV0KM69_9ROSI</name>
<evidence type="ECO:0000256" key="3">
    <source>
        <dbReference type="ARBA" id="ARBA00023315"/>
    </source>
</evidence>
<dbReference type="Gene3D" id="3.30.559.10">
    <property type="entry name" value="Chloramphenicol acetyltransferase-like domain"/>
    <property type="match status" value="2"/>
</dbReference>
<reference evidence="4" key="1">
    <citation type="submission" date="2022-08" db="EMBL/GenBank/DDBJ databases">
        <authorList>
            <person name="Gutierrez-Valencia J."/>
        </authorList>
    </citation>
    <scope>NUCLEOTIDE SEQUENCE</scope>
</reference>
<dbReference type="GO" id="GO:0016746">
    <property type="term" value="F:acyltransferase activity"/>
    <property type="evidence" value="ECO:0007669"/>
    <property type="project" value="UniProtKB-KW"/>
</dbReference>
<accession>A0AAV0KM69</accession>
<dbReference type="PANTHER" id="PTHR31623:SF28">
    <property type="entry name" value="BAHD ACYLTRANSFERASE"/>
    <property type="match status" value="1"/>
</dbReference>
<keyword evidence="3" id="KW-0012">Acyltransferase</keyword>
<protein>
    <submittedName>
        <fullName evidence="4">Uncharacterized protein</fullName>
    </submittedName>
</protein>
<evidence type="ECO:0000313" key="4">
    <source>
        <dbReference type="EMBL" id="CAI0422036.1"/>
    </source>
</evidence>
<dbReference type="PANTHER" id="PTHR31623">
    <property type="entry name" value="F21J9.9"/>
    <property type="match status" value="1"/>
</dbReference>
<organism evidence="4 5">
    <name type="scientific">Linum tenue</name>
    <dbReference type="NCBI Taxonomy" id="586396"/>
    <lineage>
        <taxon>Eukaryota</taxon>
        <taxon>Viridiplantae</taxon>
        <taxon>Streptophyta</taxon>
        <taxon>Embryophyta</taxon>
        <taxon>Tracheophyta</taxon>
        <taxon>Spermatophyta</taxon>
        <taxon>Magnoliopsida</taxon>
        <taxon>eudicotyledons</taxon>
        <taxon>Gunneridae</taxon>
        <taxon>Pentapetalae</taxon>
        <taxon>rosids</taxon>
        <taxon>fabids</taxon>
        <taxon>Malpighiales</taxon>
        <taxon>Linaceae</taxon>
        <taxon>Linum</taxon>
    </lineage>
</organism>
<proteinExistence type="inferred from homology"/>
<comment type="similarity">
    <text evidence="1">Belongs to the plant acyltransferase family.</text>
</comment>
<sequence length="478" mass="52315">MSLNVRIVSEETIKPSSPTPPHLRIHKLSCMDQASPPRYMPALFSYPTNHDSSQPSSQTEVLEKLRSSLSTTLNHYYPFAGRFRDDGVSVECNGHGVPFVVASVEGDNADMSSVLDSPDEDRLVQLIPCHPQHRLTDTKGELFLLAVRVNFFKCGGIAVAICAWHGVADASSLCCFAQAWAAICRGDPRVYGLLKGAVVDCSSLFPPQDFLSRGAMLNYHKQPSDSNNSSSQTTAAGAGAAAASRVIVKRFVFPGSKITALRERIMIISSGSRRLTRVEAISSLFWAAAIRVGEQKRKEEKEEGARFHSAVMVVNIRTRTSPPLPDVCMGNLIQPTVAVKWPMNDSGKKATVDGEDEETLLLGGLAGKLGEAVRTVNPEHLKQLHENDSEGYLALSKSFAEEYAKEDFIMISSSCRYPFYQTDFGFGRPSSVQGFSRSNKTVVLLDAMDGEGIEAWVTLDKDDMSMLEKDPSILHYAS</sequence>
<gene>
    <name evidence="4" type="ORF">LITE_LOCUS18996</name>
</gene>